<dbReference type="PROSITE" id="PS50893">
    <property type="entry name" value="ABC_TRANSPORTER_2"/>
    <property type="match status" value="2"/>
</dbReference>
<dbReference type="Pfam" id="PF00005">
    <property type="entry name" value="ABC_tran"/>
    <property type="match status" value="2"/>
</dbReference>
<dbReference type="EMBL" id="CP001801">
    <property type="protein sequence ID" value="ACX95030.1"/>
    <property type="molecule type" value="Genomic_DNA"/>
</dbReference>
<gene>
    <name evidence="8" type="ordered locus">Hneap_0167</name>
</gene>
<dbReference type="eggNOG" id="COG0488">
    <property type="taxonomic scope" value="Bacteria"/>
</dbReference>
<dbReference type="Gene3D" id="3.40.50.300">
    <property type="entry name" value="P-loop containing nucleotide triphosphate hydrolases"/>
    <property type="match status" value="2"/>
</dbReference>
<keyword evidence="2" id="KW-0547">Nucleotide-binding</keyword>
<dbReference type="InterPro" id="IPR032781">
    <property type="entry name" value="ABC_tran_Xtn"/>
</dbReference>
<evidence type="ECO:0000256" key="5">
    <source>
        <dbReference type="ARBA" id="ARBA00069073"/>
    </source>
</evidence>
<keyword evidence="3" id="KW-0067">ATP-binding</keyword>
<dbReference type="CDD" id="cd03221">
    <property type="entry name" value="ABCF_EF-3"/>
    <property type="match status" value="2"/>
</dbReference>
<dbReference type="Proteomes" id="UP000009102">
    <property type="component" value="Chromosome"/>
</dbReference>
<keyword evidence="1" id="KW-0677">Repeat</keyword>
<dbReference type="SMART" id="SM00382">
    <property type="entry name" value="AAA"/>
    <property type="match status" value="2"/>
</dbReference>
<evidence type="ECO:0000313" key="8">
    <source>
        <dbReference type="EMBL" id="ACX95030.1"/>
    </source>
</evidence>
<feature type="domain" description="ABC transporter" evidence="7">
    <location>
        <begin position="2"/>
        <end position="246"/>
    </location>
</feature>
<comment type="similarity">
    <text evidence="4">Belongs to the ABC transporter superfamily. ABCF family. YheS subfamily.</text>
</comment>
<sequence length="624" mass="68431">MIQLQSVSLRRGTQLLLENANLTLQPGYRLGLVGRNGTGKSSLLALLEGKLTPDAGNVDRAGGQRLATVAQEMDDLDVSAVESVLAGDVEYDRISKAIATAELAEDGMALATLYHDLEAIDGFTARSRAARLLDGLGFAPDAIDRPVRSFSGGWRMRINLARALLAPSDILLLDEPTNHLDLDAVFWLEQWLINYPGSLVVVSHDRDFLDQVCTHIAHLENKSLTVYTSNYSGFEQMRAERQAQNAALSAKIERERAHLTAFVDRFRAQATKAKQAQSRIKALARLPVLAATHADSTFTFSFRPAPNSPDPLLTMEHLELGYNGKALLKNIDLTVRAGDRIGLLGANGAGKTTLMRVLGGAEKPMAGELFISAGVRVGYYAQHQLEQLDPRDTPMTALERIAGRASTQEVRNFLGGFGFIGDRAFENIEPFSGGEKARLALALLVWQAPNLLLLDEPTNHLDLEMREALAAALQTFEGALVVVSHDRSLIEMVCDNFWRVHDGKVGVFDGDLDDYRRVLTDERRAANAPAKPAETTKPKSESTWRPATKKPAGKPDKRTDKRVAEIEHRLSAVVLALQALDTQLADPDLYAGPDATRANELTSQRQTLAEEHEALELEWLSLND</sequence>
<dbReference type="InterPro" id="IPR050611">
    <property type="entry name" value="ABCF"/>
</dbReference>
<dbReference type="AlphaFoldDB" id="D0KWN3"/>
<dbReference type="InterPro" id="IPR003439">
    <property type="entry name" value="ABC_transporter-like_ATP-bd"/>
</dbReference>
<proteinExistence type="inferred from homology"/>
<dbReference type="InterPro" id="IPR003593">
    <property type="entry name" value="AAA+_ATPase"/>
</dbReference>
<evidence type="ECO:0000256" key="2">
    <source>
        <dbReference type="ARBA" id="ARBA00022741"/>
    </source>
</evidence>
<dbReference type="FunFam" id="3.40.50.300:FF:000011">
    <property type="entry name" value="Putative ABC transporter ATP-binding component"/>
    <property type="match status" value="1"/>
</dbReference>
<dbReference type="STRING" id="555778.Hneap_0167"/>
<evidence type="ECO:0000259" key="7">
    <source>
        <dbReference type="PROSITE" id="PS50893"/>
    </source>
</evidence>
<feature type="region of interest" description="Disordered" evidence="6">
    <location>
        <begin position="523"/>
        <end position="560"/>
    </location>
</feature>
<evidence type="ECO:0000256" key="1">
    <source>
        <dbReference type="ARBA" id="ARBA00022737"/>
    </source>
</evidence>
<evidence type="ECO:0000313" key="9">
    <source>
        <dbReference type="Proteomes" id="UP000009102"/>
    </source>
</evidence>
<organism evidence="8 9">
    <name type="scientific">Halothiobacillus neapolitanus (strain ATCC 23641 / DSM 15147 / CIP 104769 / NCIMB 8539 / c2)</name>
    <name type="common">Thiobacillus neapolitanus</name>
    <dbReference type="NCBI Taxonomy" id="555778"/>
    <lineage>
        <taxon>Bacteria</taxon>
        <taxon>Pseudomonadati</taxon>
        <taxon>Pseudomonadota</taxon>
        <taxon>Gammaproteobacteria</taxon>
        <taxon>Chromatiales</taxon>
        <taxon>Halothiobacillaceae</taxon>
        <taxon>Halothiobacillus</taxon>
    </lineage>
</organism>
<dbReference type="KEGG" id="hna:Hneap_0167"/>
<dbReference type="InterPro" id="IPR027417">
    <property type="entry name" value="P-loop_NTPase"/>
</dbReference>
<dbReference type="FunFam" id="3.40.50.300:FF:002053">
    <property type="entry name" value="ABC transporter ATP-binding protein"/>
    <property type="match status" value="1"/>
</dbReference>
<dbReference type="PANTHER" id="PTHR19211:SF14">
    <property type="entry name" value="ATP-BINDING CASSETTE SUB-FAMILY F MEMBER 1"/>
    <property type="match status" value="1"/>
</dbReference>
<evidence type="ECO:0000256" key="3">
    <source>
        <dbReference type="ARBA" id="ARBA00022840"/>
    </source>
</evidence>
<dbReference type="HOGENOM" id="CLU_000604_36_0_6"/>
<accession>D0KWN3</accession>
<evidence type="ECO:0000256" key="4">
    <source>
        <dbReference type="ARBA" id="ARBA00061571"/>
    </source>
</evidence>
<dbReference type="SUPFAM" id="SSF52540">
    <property type="entry name" value="P-loop containing nucleoside triphosphate hydrolases"/>
    <property type="match status" value="2"/>
</dbReference>
<dbReference type="InterPro" id="IPR017871">
    <property type="entry name" value="ABC_transporter-like_CS"/>
</dbReference>
<dbReference type="GO" id="GO:0016887">
    <property type="term" value="F:ATP hydrolysis activity"/>
    <property type="evidence" value="ECO:0007669"/>
    <property type="project" value="InterPro"/>
</dbReference>
<name>D0KWN3_HALNC</name>
<protein>
    <recommendedName>
        <fullName evidence="5">Probable ATP-binding protein YheS</fullName>
    </recommendedName>
</protein>
<reference evidence="8 9" key="1">
    <citation type="submission" date="2009-10" db="EMBL/GenBank/DDBJ databases">
        <title>Complete sequence of Halothiobacillus neapolitanus c2.</title>
        <authorList>
            <consortium name="US DOE Joint Genome Institute"/>
            <person name="Lucas S."/>
            <person name="Copeland A."/>
            <person name="Lapidus A."/>
            <person name="Glavina del Rio T."/>
            <person name="Tice H."/>
            <person name="Bruce D."/>
            <person name="Goodwin L."/>
            <person name="Pitluck S."/>
            <person name="Davenport K."/>
            <person name="Brettin T."/>
            <person name="Detter J.C."/>
            <person name="Han C."/>
            <person name="Tapia R."/>
            <person name="Larimer F."/>
            <person name="Land M."/>
            <person name="Hauser L."/>
            <person name="Kyrpides N."/>
            <person name="Mikhailova N."/>
            <person name="Kerfeld C."/>
            <person name="Cannon G."/>
            <person name="Heinhort S."/>
        </authorList>
    </citation>
    <scope>NUCLEOTIDE SEQUENCE [LARGE SCALE GENOMIC DNA]</scope>
    <source>
        <strain evidence="9">ATCC 23641 / c2</strain>
    </source>
</reference>
<dbReference type="GO" id="GO:0005524">
    <property type="term" value="F:ATP binding"/>
    <property type="evidence" value="ECO:0007669"/>
    <property type="project" value="UniProtKB-KW"/>
</dbReference>
<dbReference type="Gene3D" id="1.10.287.380">
    <property type="entry name" value="Valyl-tRNA synthetase, C-terminal domain"/>
    <property type="match status" value="1"/>
</dbReference>
<dbReference type="PROSITE" id="PS00211">
    <property type="entry name" value="ABC_TRANSPORTER_1"/>
    <property type="match status" value="2"/>
</dbReference>
<dbReference type="PANTHER" id="PTHR19211">
    <property type="entry name" value="ATP-BINDING TRANSPORT PROTEIN-RELATED"/>
    <property type="match status" value="1"/>
</dbReference>
<dbReference type="InterPro" id="IPR037118">
    <property type="entry name" value="Val-tRNA_synth_C_sf"/>
</dbReference>
<evidence type="ECO:0000256" key="6">
    <source>
        <dbReference type="SAM" id="MobiDB-lite"/>
    </source>
</evidence>
<dbReference type="RefSeq" id="WP_012823066.1">
    <property type="nucleotide sequence ID" value="NC_013422.1"/>
</dbReference>
<dbReference type="OrthoDB" id="9808609at2"/>
<keyword evidence="9" id="KW-1185">Reference proteome</keyword>
<dbReference type="Pfam" id="PF12848">
    <property type="entry name" value="ABC_tran_Xtn"/>
    <property type="match status" value="1"/>
</dbReference>
<feature type="domain" description="ABC transporter" evidence="7">
    <location>
        <begin position="313"/>
        <end position="527"/>
    </location>
</feature>